<dbReference type="InterPro" id="IPR013810">
    <property type="entry name" value="Ribosomal_uS5_N"/>
</dbReference>
<dbReference type="GO" id="GO:0005763">
    <property type="term" value="C:mitochondrial small ribosomal subunit"/>
    <property type="evidence" value="ECO:0007669"/>
    <property type="project" value="EnsemblFungi"/>
</dbReference>
<dbReference type="Pfam" id="PF00333">
    <property type="entry name" value="Ribosomal_S5"/>
    <property type="match status" value="1"/>
</dbReference>
<keyword evidence="4" id="KW-0496">Mitochondrion</keyword>
<dbReference type="FunFam" id="3.30.160.20:FF:000022">
    <property type="entry name" value="28S ribosomal protein S5, mitochondrial"/>
    <property type="match status" value="1"/>
</dbReference>
<comment type="similarity">
    <text evidence="2 9">Belongs to the universal ribosomal protein uS5 family.</text>
</comment>
<dbReference type="PANTHER" id="PTHR48277">
    <property type="entry name" value="MITOCHONDRIAL RIBOSOMAL PROTEIN S5"/>
    <property type="match status" value="1"/>
</dbReference>
<dbReference type="InParanoid" id="H2AY66"/>
<name>H2AY66_KAZAF</name>
<evidence type="ECO:0000256" key="9">
    <source>
        <dbReference type="RuleBase" id="RU003823"/>
    </source>
</evidence>
<evidence type="ECO:0000313" key="11">
    <source>
        <dbReference type="EMBL" id="CCF59316.1"/>
    </source>
</evidence>
<dbReference type="PANTHER" id="PTHR48277:SF1">
    <property type="entry name" value="MITOCHONDRIAL RIBOSOMAL PROTEIN S5"/>
    <property type="match status" value="1"/>
</dbReference>
<dbReference type="eggNOG" id="KOG2646">
    <property type="taxonomic scope" value="Eukaryota"/>
</dbReference>
<evidence type="ECO:0000256" key="4">
    <source>
        <dbReference type="ARBA" id="ARBA00023128"/>
    </source>
</evidence>
<dbReference type="EMBL" id="HE650827">
    <property type="protein sequence ID" value="CCF59316.1"/>
    <property type="molecule type" value="Genomic_DNA"/>
</dbReference>
<dbReference type="KEGG" id="kaf:KAFR_0G02840"/>
<evidence type="ECO:0000259" key="10">
    <source>
        <dbReference type="PROSITE" id="PS50881"/>
    </source>
</evidence>
<dbReference type="STRING" id="1071382.H2AY66"/>
<evidence type="ECO:0000256" key="7">
    <source>
        <dbReference type="ARBA" id="ARBA00041606"/>
    </source>
</evidence>
<dbReference type="FunFam" id="3.30.230.10:FF:000002">
    <property type="entry name" value="30S ribosomal protein S5"/>
    <property type="match status" value="1"/>
</dbReference>
<dbReference type="GO" id="GO:0003735">
    <property type="term" value="F:structural constituent of ribosome"/>
    <property type="evidence" value="ECO:0007669"/>
    <property type="project" value="UniProtKB-UniRule"/>
</dbReference>
<dbReference type="PROSITE" id="PS50881">
    <property type="entry name" value="S5_DSRBD"/>
    <property type="match status" value="1"/>
</dbReference>
<dbReference type="FunCoup" id="H2AY66">
    <property type="interactions" value="694"/>
</dbReference>
<dbReference type="SUPFAM" id="SSF54211">
    <property type="entry name" value="Ribosomal protein S5 domain 2-like"/>
    <property type="match status" value="1"/>
</dbReference>
<keyword evidence="12" id="KW-1185">Reference proteome</keyword>
<dbReference type="RefSeq" id="XP_003958451.1">
    <property type="nucleotide sequence ID" value="XM_003958402.1"/>
</dbReference>
<feature type="domain" description="S5 DRBM" evidence="10">
    <location>
        <begin position="150"/>
        <end position="214"/>
    </location>
</feature>
<protein>
    <recommendedName>
        <fullName evidence="6">Small ribosomal subunit protein uS5m</fullName>
    </recommendedName>
    <alternativeName>
        <fullName evidence="7">28S ribosomal protein S5, mitochondrial</fullName>
    </alternativeName>
</protein>
<dbReference type="SUPFAM" id="SSF54768">
    <property type="entry name" value="dsRNA-binding domain-like"/>
    <property type="match status" value="1"/>
</dbReference>
<dbReference type="InterPro" id="IPR005324">
    <property type="entry name" value="Ribosomal_uS5_C"/>
</dbReference>
<gene>
    <name evidence="11" type="primary">KAFR0G02840</name>
    <name evidence="11" type="ORF">KAFR_0G02840</name>
</gene>
<evidence type="ECO:0000256" key="6">
    <source>
        <dbReference type="ARBA" id="ARBA00039335"/>
    </source>
</evidence>
<dbReference type="OrthoDB" id="309483at2759"/>
<dbReference type="GO" id="GO:0003723">
    <property type="term" value="F:RNA binding"/>
    <property type="evidence" value="ECO:0007669"/>
    <property type="project" value="InterPro"/>
</dbReference>
<dbReference type="Gene3D" id="3.30.230.10">
    <property type="match status" value="1"/>
</dbReference>
<evidence type="ECO:0000256" key="1">
    <source>
        <dbReference type="ARBA" id="ARBA00004173"/>
    </source>
</evidence>
<organism evidence="11 12">
    <name type="scientific">Kazachstania africana (strain ATCC 22294 / BCRC 22015 / CBS 2517 / CECT 1963 / NBRC 1671 / NRRL Y-8276)</name>
    <name type="common">Yeast</name>
    <name type="synonym">Kluyveromyces africanus</name>
    <dbReference type="NCBI Taxonomy" id="1071382"/>
    <lineage>
        <taxon>Eukaryota</taxon>
        <taxon>Fungi</taxon>
        <taxon>Dikarya</taxon>
        <taxon>Ascomycota</taxon>
        <taxon>Saccharomycotina</taxon>
        <taxon>Saccharomycetes</taxon>
        <taxon>Saccharomycetales</taxon>
        <taxon>Saccharomycetaceae</taxon>
        <taxon>Kazachstania</taxon>
    </lineage>
</organism>
<comment type="subcellular location">
    <subcellularLocation>
        <location evidence="1">Mitochondrion</location>
    </subcellularLocation>
</comment>
<sequence>MNRLGLTRLSRSFSRFSQSLDHYNDEVLLKYYPKHLLKSIKLAQQAIPENIEFTNKSTYQFASSKVFSDDLSKLDPFWDYDSSLPHNHSSTNSSPYYTPFNINQPKLPEATYPDEVKAFASKDKISKNLILANAINKQTLIDPFYIMKKLTMKPIVLKRVSNQTAKGKITSFYSLVIVGDGNGMIGIGEGKSRSDVSKATFKAHWDAIRNIQYIPRFEKRTIFNDIDYRYHGVKIFLRKKEPGFGLRVNHVIYEICQILGIKDLSGKIYKSRNDMNIAKGVIEALTKGQRPLDEIALGRGKKIVDIKKVYYSE</sequence>
<dbReference type="InterPro" id="IPR000851">
    <property type="entry name" value="Ribosomal_uS5"/>
</dbReference>
<accession>H2AY66</accession>
<keyword evidence="3 8" id="KW-0689">Ribosomal protein</keyword>
<dbReference type="InterPro" id="IPR020568">
    <property type="entry name" value="Ribosomal_Su5_D2-typ_SF"/>
</dbReference>
<dbReference type="GO" id="GO:0006412">
    <property type="term" value="P:translation"/>
    <property type="evidence" value="ECO:0007669"/>
    <property type="project" value="InterPro"/>
</dbReference>
<evidence type="ECO:0000256" key="3">
    <source>
        <dbReference type="ARBA" id="ARBA00022980"/>
    </source>
</evidence>
<keyword evidence="5 8" id="KW-0687">Ribonucleoprotein</keyword>
<dbReference type="GeneID" id="13887295"/>
<evidence type="ECO:0000256" key="8">
    <source>
        <dbReference type="PROSITE-ProRule" id="PRU00268"/>
    </source>
</evidence>
<evidence type="ECO:0000256" key="2">
    <source>
        <dbReference type="ARBA" id="ARBA00008945"/>
    </source>
</evidence>
<dbReference type="InterPro" id="IPR014721">
    <property type="entry name" value="Ribsml_uS5_D2-typ_fold_subgr"/>
</dbReference>
<dbReference type="HOGENOM" id="CLU_037994_0_0_1"/>
<evidence type="ECO:0000313" key="12">
    <source>
        <dbReference type="Proteomes" id="UP000005220"/>
    </source>
</evidence>
<evidence type="ECO:0000256" key="5">
    <source>
        <dbReference type="ARBA" id="ARBA00023274"/>
    </source>
</evidence>
<dbReference type="AlphaFoldDB" id="H2AY66"/>
<reference evidence="11 12" key="1">
    <citation type="journal article" date="2011" name="Proc. Natl. Acad. Sci. U.S.A.">
        <title>Evolutionary erosion of yeast sex chromosomes by mating-type switching accidents.</title>
        <authorList>
            <person name="Gordon J.L."/>
            <person name="Armisen D."/>
            <person name="Proux-Wera E."/>
            <person name="Oheigeartaigh S.S."/>
            <person name="Byrne K.P."/>
            <person name="Wolfe K.H."/>
        </authorList>
    </citation>
    <scope>NUCLEOTIDE SEQUENCE [LARGE SCALE GENOMIC DNA]</scope>
    <source>
        <strain evidence="12">ATCC 22294 / BCRC 22015 / CBS 2517 / CECT 1963 / NBRC 1671 / NRRL Y-8276</strain>
    </source>
</reference>
<dbReference type="Pfam" id="PF03719">
    <property type="entry name" value="Ribosomal_S5_C"/>
    <property type="match status" value="1"/>
</dbReference>
<dbReference type="GO" id="GO:0005743">
    <property type="term" value="C:mitochondrial inner membrane"/>
    <property type="evidence" value="ECO:0007669"/>
    <property type="project" value="UniProtKB-ARBA"/>
</dbReference>
<dbReference type="Gene3D" id="3.30.160.20">
    <property type="match status" value="1"/>
</dbReference>
<proteinExistence type="inferred from homology"/>
<dbReference type="Proteomes" id="UP000005220">
    <property type="component" value="Chromosome 7"/>
</dbReference>